<accession>A0A889IVZ9</accession>
<proteinExistence type="predicted"/>
<dbReference type="Gene3D" id="3.30.420.320">
    <property type="match status" value="1"/>
</dbReference>
<dbReference type="Pfam" id="PF02499">
    <property type="entry name" value="DNA_pack_C"/>
    <property type="match status" value="1"/>
</dbReference>
<dbReference type="InterPro" id="IPR003498">
    <property type="entry name" value="DNA_pack_C"/>
</dbReference>
<dbReference type="EMBL" id="MN545487">
    <property type="protein sequence ID" value="QRE02511.1"/>
    <property type="molecule type" value="Genomic_DNA"/>
</dbReference>
<reference evidence="2" key="1">
    <citation type="submission" date="2019-10" db="EMBL/GenBank/DDBJ databases">
        <title>Otarine herpesvirus 4 in Northern fur seal genital swab.</title>
        <authorList>
            <person name="Deming A.C."/>
            <person name="Wellehan J.F.X."/>
            <person name="Gulland F.M.D."/>
        </authorList>
    </citation>
    <scope>NUCLEOTIDE SEQUENCE</scope>
    <source>
        <strain evidence="2">Cu11-001</strain>
    </source>
</reference>
<organism evidence="2">
    <name type="scientific">Otarine gammaherpesvirus 4</name>
    <dbReference type="NCBI Taxonomy" id="2801541"/>
    <lineage>
        <taxon>Viruses</taxon>
        <taxon>Duplodnaviria</taxon>
        <taxon>Heunggongvirae</taxon>
        <taxon>Peploviricota</taxon>
        <taxon>Herviviricetes</taxon>
        <taxon>Herpesvirales</taxon>
        <taxon>Orthoherpesviridae</taxon>
        <taxon>Gammaherpesvirinae</taxon>
    </lineage>
</organism>
<evidence type="ECO:0000313" key="2">
    <source>
        <dbReference type="EMBL" id="QRE02511.1"/>
    </source>
</evidence>
<dbReference type="InterPro" id="IPR038435">
    <property type="entry name" value="DNA_pack_C_sf"/>
</dbReference>
<name>A0A889IVZ9_9GAMA</name>
<gene>
    <name evidence="2" type="primary">ORF29b</name>
</gene>
<protein>
    <submittedName>
        <fullName evidence="2">Putative ATPase subunit of terminase</fullName>
    </submittedName>
</protein>
<dbReference type="GO" id="GO:0051276">
    <property type="term" value="P:chromosome organization"/>
    <property type="evidence" value="ECO:0007669"/>
    <property type="project" value="InterPro"/>
</dbReference>
<evidence type="ECO:0000259" key="1">
    <source>
        <dbReference type="Pfam" id="PF02499"/>
    </source>
</evidence>
<feature type="domain" description="Probable DNA packing protein C-terminal" evidence="1">
    <location>
        <begin position="22"/>
        <end position="367"/>
    </location>
</feature>
<sequence>MLYVDEANFIKKDALPAILGFMLQKDAKVIFISSANSSDQATSFLFKLRNAGERMLSVVSYVCEQHRDDFNLQDAVVSCPCYRLHIPSYITINENVKSTANLFLEGAFSTELMGDAGASQTAVHRIVSEAAVAQFDLCRVDTTKQEVAAQLDTTLYVYIDPAYTNNSEASGTGVAAVVGVQNTHSRTVILGLEHFFLRSLTGAAALEIASCTATMIRSVMVLHPQLREVYVAVEGNSNQDSAVAIATLLDECSPLPVRFIHSQIAGNTGVAPLQRPLFMLGADKAQAFEAFIYALNTGSVSASQVTVSHTVRLSYDPVLYLIEQIRGIRCCPLKDGRYTYCAKQRLLSDDTLVATVMAHYFATSENKYTFSGLHDHTSQHSIYGSGTRNFQLHQQK</sequence>